<evidence type="ECO:0000256" key="5">
    <source>
        <dbReference type="ARBA" id="ARBA00023242"/>
    </source>
</evidence>
<evidence type="ECO:0000256" key="7">
    <source>
        <dbReference type="SAM" id="MobiDB-lite"/>
    </source>
</evidence>
<keyword evidence="4" id="KW-0819">tRNA processing</keyword>
<dbReference type="Gene3D" id="3.40.50.150">
    <property type="entry name" value="Vaccinia Virus protein VP39"/>
    <property type="match status" value="1"/>
</dbReference>
<name>A0A8H3CMY6_9AGAM</name>
<comment type="similarity">
    <text evidence="2">Belongs to the TRM6/GCD10 family.</text>
</comment>
<feature type="region of interest" description="Disordered" evidence="7">
    <location>
        <begin position="438"/>
        <end position="473"/>
    </location>
</feature>
<evidence type="ECO:0000256" key="6">
    <source>
        <dbReference type="ARBA" id="ARBA00032319"/>
    </source>
</evidence>
<dbReference type="Proteomes" id="UP000663840">
    <property type="component" value="Unassembled WGS sequence"/>
</dbReference>
<keyword evidence="5" id="KW-0539">Nucleus</keyword>
<accession>A0A8H3CMY6</accession>
<dbReference type="EMBL" id="CAJMWR010004196">
    <property type="protein sequence ID" value="CAE6488672.1"/>
    <property type="molecule type" value="Genomic_DNA"/>
</dbReference>
<evidence type="ECO:0000313" key="9">
    <source>
        <dbReference type="Proteomes" id="UP000663840"/>
    </source>
</evidence>
<dbReference type="PANTHER" id="PTHR12945:SF0">
    <property type="entry name" value="TRNA (ADENINE(58)-N(1))-METHYLTRANSFERASE NON-CATALYTIC SUBUNIT TRM6"/>
    <property type="match status" value="1"/>
</dbReference>
<dbReference type="InterPro" id="IPR029063">
    <property type="entry name" value="SAM-dependent_MTases_sf"/>
</dbReference>
<evidence type="ECO:0000256" key="4">
    <source>
        <dbReference type="ARBA" id="ARBA00022694"/>
    </source>
</evidence>
<dbReference type="InterPro" id="IPR017423">
    <property type="entry name" value="TRM6"/>
</dbReference>
<dbReference type="PANTHER" id="PTHR12945">
    <property type="entry name" value="TRANSLATION INITIATION FACTOR EIF3-RELATED"/>
    <property type="match status" value="1"/>
</dbReference>
<gene>
    <name evidence="8" type="ORF">RDB_LOCUS144871</name>
</gene>
<evidence type="ECO:0000256" key="1">
    <source>
        <dbReference type="ARBA" id="ARBA00004123"/>
    </source>
</evidence>
<sequence>HHIQSAHWICTSNYRLGYSMEMGAPRDIRPGDNVILKLPNGELKLVKIPDGDGKGEIKLGKYGAFRSEHILGHPFGLSYEILDKKELKVVPHRTIEEIEETNATNELINDDGKFVQPLTTEEIELLKASGAHVTEIIKRQIEAHTTYELKNEYSKEKYKKRKEAKYSKSFTVIEPTLFNICEYHFSRDASKIRDLRPHTLGQLLNSANVRPGARILVADDVSGLLVAAVLERLGGSGRCLVITDVDGPSAFPIIPHMNFEPEVKSSKIMSTLNWAAADEDYTPLAAARVAEEPVEEPQTNKEKSKQRKRKVAVGVLASLREELFSGEFDGLVVASQFEPFSLVEKLSPYLAGSGSIAVYSPYIQPLIEAQSRMRPMAKYLAPAVQETWHREYQVLPGRTHPHMTMPGPTGYILTAIKVYDNPEASSVLLHRKELRAKRRKLAEEKAAESAGSAADDAVEEQDPTLAPAMGPEP</sequence>
<feature type="non-terminal residue" evidence="8">
    <location>
        <position position="1"/>
    </location>
</feature>
<evidence type="ECO:0000256" key="3">
    <source>
        <dbReference type="ARBA" id="ARBA00021704"/>
    </source>
</evidence>
<evidence type="ECO:0000256" key="2">
    <source>
        <dbReference type="ARBA" id="ARBA00008320"/>
    </source>
</evidence>
<comment type="caution">
    <text evidence="8">The sequence shown here is derived from an EMBL/GenBank/DDBJ whole genome shotgun (WGS) entry which is preliminary data.</text>
</comment>
<protein>
    <recommendedName>
        <fullName evidence="3">tRNA (adenine(58)-N(1))-methyltransferase non-catalytic subunit TRM6</fullName>
    </recommendedName>
    <alternativeName>
        <fullName evidence="6">tRNA(m1A58)-methyltransferase subunit TRM6</fullName>
    </alternativeName>
</protein>
<comment type="subcellular location">
    <subcellularLocation>
        <location evidence="1">Nucleus</location>
    </subcellularLocation>
</comment>
<dbReference type="AlphaFoldDB" id="A0A8H3CMY6"/>
<reference evidence="8" key="1">
    <citation type="submission" date="2021-01" db="EMBL/GenBank/DDBJ databases">
        <authorList>
            <person name="Kaushik A."/>
        </authorList>
    </citation>
    <scope>NUCLEOTIDE SEQUENCE</scope>
    <source>
        <strain evidence="8">AG1-1A</strain>
    </source>
</reference>
<proteinExistence type="inferred from homology"/>
<organism evidence="8 9">
    <name type="scientific">Rhizoctonia solani</name>
    <dbReference type="NCBI Taxonomy" id="456999"/>
    <lineage>
        <taxon>Eukaryota</taxon>
        <taxon>Fungi</taxon>
        <taxon>Dikarya</taxon>
        <taxon>Basidiomycota</taxon>
        <taxon>Agaricomycotina</taxon>
        <taxon>Agaricomycetes</taxon>
        <taxon>Cantharellales</taxon>
        <taxon>Ceratobasidiaceae</taxon>
        <taxon>Rhizoctonia</taxon>
    </lineage>
</organism>
<dbReference type="GO" id="GO:0005634">
    <property type="term" value="C:nucleus"/>
    <property type="evidence" value="ECO:0007669"/>
    <property type="project" value="UniProtKB-SubCell"/>
</dbReference>
<dbReference type="GO" id="GO:0030488">
    <property type="term" value="P:tRNA methylation"/>
    <property type="evidence" value="ECO:0007669"/>
    <property type="project" value="InterPro"/>
</dbReference>
<evidence type="ECO:0000313" key="8">
    <source>
        <dbReference type="EMBL" id="CAE6488672.1"/>
    </source>
</evidence>
<dbReference type="GO" id="GO:0031515">
    <property type="term" value="C:tRNA (m1A) methyltransferase complex"/>
    <property type="evidence" value="ECO:0007669"/>
    <property type="project" value="InterPro"/>
</dbReference>
<dbReference type="Pfam" id="PF04189">
    <property type="entry name" value="Gcd10p"/>
    <property type="match status" value="1"/>
</dbReference>